<evidence type="ECO:0000256" key="1">
    <source>
        <dbReference type="SAM" id="Phobius"/>
    </source>
</evidence>
<keyword evidence="1" id="KW-0812">Transmembrane</keyword>
<evidence type="ECO:0000313" key="2">
    <source>
        <dbReference type="EMBL" id="VDO94708.1"/>
    </source>
</evidence>
<proteinExistence type="predicted"/>
<dbReference type="EMBL" id="UZAK01008389">
    <property type="protein sequence ID" value="VDO94708.1"/>
    <property type="molecule type" value="Genomic_DNA"/>
</dbReference>
<evidence type="ECO:0000313" key="3">
    <source>
        <dbReference type="Proteomes" id="UP000279833"/>
    </source>
</evidence>
<keyword evidence="1" id="KW-0472">Membrane</keyword>
<protein>
    <submittedName>
        <fullName evidence="2 4">Uncharacterized protein</fullName>
    </submittedName>
</protein>
<evidence type="ECO:0000313" key="4">
    <source>
        <dbReference type="WBParaSite" id="SCUD_0000530901-mRNA-1"/>
    </source>
</evidence>
<organism evidence="4">
    <name type="scientific">Schistosoma curassoni</name>
    <dbReference type="NCBI Taxonomy" id="6186"/>
    <lineage>
        <taxon>Eukaryota</taxon>
        <taxon>Metazoa</taxon>
        <taxon>Spiralia</taxon>
        <taxon>Lophotrochozoa</taxon>
        <taxon>Platyhelminthes</taxon>
        <taxon>Trematoda</taxon>
        <taxon>Digenea</taxon>
        <taxon>Strigeidida</taxon>
        <taxon>Schistosomatoidea</taxon>
        <taxon>Schistosomatidae</taxon>
        <taxon>Schistosoma</taxon>
    </lineage>
</organism>
<reference evidence="2 3" key="2">
    <citation type="submission" date="2018-11" db="EMBL/GenBank/DDBJ databases">
        <authorList>
            <consortium name="Pathogen Informatics"/>
        </authorList>
    </citation>
    <scope>NUCLEOTIDE SEQUENCE [LARGE SCALE GENOMIC DNA]</scope>
    <source>
        <strain evidence="2">Dakar</strain>
        <strain evidence="3">Dakar, Senegal</strain>
    </source>
</reference>
<name>A0A183JRH0_9TREM</name>
<sequence>MFIIISIIKFPTFILYLHFFIIPIVVIGSIKT</sequence>
<gene>
    <name evidence="2" type="ORF">SCUD_LOCUS5311</name>
</gene>
<feature type="transmembrane region" description="Helical" evidence="1">
    <location>
        <begin position="12"/>
        <end position="30"/>
    </location>
</feature>
<accession>A0A183JRH0</accession>
<keyword evidence="1" id="KW-1133">Transmembrane helix</keyword>
<reference evidence="4" key="1">
    <citation type="submission" date="2016-06" db="UniProtKB">
        <authorList>
            <consortium name="WormBaseParasite"/>
        </authorList>
    </citation>
    <scope>IDENTIFICATION</scope>
</reference>
<keyword evidence="3" id="KW-1185">Reference proteome</keyword>
<dbReference type="AlphaFoldDB" id="A0A183JRH0"/>
<dbReference type="Proteomes" id="UP000279833">
    <property type="component" value="Unassembled WGS sequence"/>
</dbReference>
<dbReference type="WBParaSite" id="SCUD_0000530901-mRNA-1">
    <property type="protein sequence ID" value="SCUD_0000530901-mRNA-1"/>
    <property type="gene ID" value="SCUD_0000530901"/>
</dbReference>